<sequence length="345" mass="39759">MKNNLLSEKLIYTGKSLTPTHLHLCSYSLTDKVEVTGDSFAAVAGSLSDSRTNWLQVHGLKDTETIREVCNHFGIGFLVLQDILNIKHPTKIEEHDHYTVMIMKIFSSGKTENEFRQQQVCLIHGQGFVISFMEGESGFFDDVVAAIQNNVLKIRERASDYLLSVLLNSVMGNYIAIVTGIDDALEELEEKLLVINNGHDIGARIQTLRRQYMLMKKAVLPLKEQYIKLLRSENEMMHKVNRPFFNDVNDHLQFVLQTIDICRETLSSLVDLYISNNDLRMNDIMKRLTVVSTIFIPLTFLAGVWGMNFKFMPELDWRYGYVAAWAIMLVTGLLVYWFLKRKKWH</sequence>
<evidence type="ECO:0000256" key="2">
    <source>
        <dbReference type="ARBA" id="ARBA00009765"/>
    </source>
</evidence>
<dbReference type="InterPro" id="IPR045863">
    <property type="entry name" value="CorA_TM1_TM2"/>
</dbReference>
<dbReference type="GO" id="GO:0015087">
    <property type="term" value="F:cobalt ion transmembrane transporter activity"/>
    <property type="evidence" value="ECO:0007669"/>
    <property type="project" value="UniProtKB-UniRule"/>
</dbReference>
<evidence type="ECO:0000256" key="5">
    <source>
        <dbReference type="ARBA" id="ARBA00022692"/>
    </source>
</evidence>
<comment type="catalytic activity">
    <reaction evidence="10">
        <text>Mg(2+)(in) = Mg(2+)(out)</text>
        <dbReference type="Rhea" id="RHEA:29827"/>
        <dbReference type="ChEBI" id="CHEBI:18420"/>
    </reaction>
</comment>
<comment type="caution">
    <text evidence="13">The sequence shown here is derived from an EMBL/GenBank/DDBJ whole genome shotgun (WGS) entry which is preliminary data.</text>
</comment>
<dbReference type="CDD" id="cd12828">
    <property type="entry name" value="TmCorA-like_1"/>
    <property type="match status" value="1"/>
</dbReference>
<dbReference type="GO" id="GO:0000287">
    <property type="term" value="F:magnesium ion binding"/>
    <property type="evidence" value="ECO:0007669"/>
    <property type="project" value="TreeGrafter"/>
</dbReference>
<dbReference type="GO" id="GO:0005886">
    <property type="term" value="C:plasma membrane"/>
    <property type="evidence" value="ECO:0007669"/>
    <property type="project" value="UniProtKB-SubCell"/>
</dbReference>
<feature type="transmembrane region" description="Helical" evidence="12">
    <location>
        <begin position="288"/>
        <end position="307"/>
    </location>
</feature>
<keyword evidence="5 12" id="KW-0812">Transmembrane</keyword>
<dbReference type="Gene3D" id="3.30.460.20">
    <property type="entry name" value="CorA soluble domain-like"/>
    <property type="match status" value="1"/>
</dbReference>
<evidence type="ECO:0000256" key="3">
    <source>
        <dbReference type="ARBA" id="ARBA00022448"/>
    </source>
</evidence>
<evidence type="ECO:0000256" key="9">
    <source>
        <dbReference type="ARBA" id="ARBA00023136"/>
    </source>
</evidence>
<gene>
    <name evidence="12" type="primary">corA</name>
    <name evidence="13" type="ORF">JCM15093_1641</name>
</gene>
<dbReference type="Proteomes" id="UP000027601">
    <property type="component" value="Unassembled WGS sequence"/>
</dbReference>
<evidence type="ECO:0000256" key="11">
    <source>
        <dbReference type="ARBA" id="ARBA00045497"/>
    </source>
</evidence>
<evidence type="ECO:0000256" key="1">
    <source>
        <dbReference type="ARBA" id="ARBA00004651"/>
    </source>
</evidence>
<dbReference type="STRING" id="1121097.GCA_000428125_01579"/>
<keyword evidence="6 12" id="KW-0460">Magnesium</keyword>
<evidence type="ECO:0000313" key="14">
    <source>
        <dbReference type="Proteomes" id="UP000027601"/>
    </source>
</evidence>
<dbReference type="GO" id="GO:0015095">
    <property type="term" value="F:magnesium ion transmembrane transporter activity"/>
    <property type="evidence" value="ECO:0007669"/>
    <property type="project" value="UniProtKB-UniRule"/>
</dbReference>
<evidence type="ECO:0000256" key="8">
    <source>
        <dbReference type="ARBA" id="ARBA00023065"/>
    </source>
</evidence>
<dbReference type="PANTHER" id="PTHR46494:SF1">
    <property type="entry name" value="CORA FAMILY METAL ION TRANSPORTER (EUROFUNG)"/>
    <property type="match status" value="1"/>
</dbReference>
<keyword evidence="14" id="KW-1185">Reference proteome</keyword>
<dbReference type="InterPro" id="IPR002523">
    <property type="entry name" value="MgTranspt_CorA/ZnTranspt_ZntB"/>
</dbReference>
<dbReference type="OrthoDB" id="9803416at2"/>
<keyword evidence="9 12" id="KW-0472">Membrane</keyword>
<dbReference type="RefSeq" id="WP_024996384.1">
    <property type="nucleotide sequence ID" value="NZ_ATZI01000004.1"/>
</dbReference>
<dbReference type="FunFam" id="1.20.58.340:FF:000004">
    <property type="entry name" value="Magnesium transport protein CorA"/>
    <property type="match status" value="1"/>
</dbReference>
<dbReference type="eggNOG" id="COG0598">
    <property type="taxonomic scope" value="Bacteria"/>
</dbReference>
<keyword evidence="4 12" id="KW-1003">Cell membrane</keyword>
<evidence type="ECO:0000313" key="13">
    <source>
        <dbReference type="EMBL" id="GAK36473.1"/>
    </source>
</evidence>
<keyword evidence="7 12" id="KW-1133">Transmembrane helix</keyword>
<evidence type="ECO:0000256" key="12">
    <source>
        <dbReference type="RuleBase" id="RU362010"/>
    </source>
</evidence>
<dbReference type="PANTHER" id="PTHR46494">
    <property type="entry name" value="CORA FAMILY METAL ION TRANSPORTER (EUROFUNG)"/>
    <property type="match status" value="1"/>
</dbReference>
<dbReference type="EMBL" id="BAJS01000007">
    <property type="protein sequence ID" value="GAK36473.1"/>
    <property type="molecule type" value="Genomic_DNA"/>
</dbReference>
<dbReference type="NCBIfam" id="TIGR00383">
    <property type="entry name" value="corA"/>
    <property type="match status" value="1"/>
</dbReference>
<evidence type="ECO:0000256" key="10">
    <source>
        <dbReference type="ARBA" id="ARBA00034269"/>
    </source>
</evidence>
<dbReference type="SUPFAM" id="SSF143865">
    <property type="entry name" value="CorA soluble domain-like"/>
    <property type="match status" value="1"/>
</dbReference>
<organism evidence="13 14">
    <name type="scientific">Bacteroides graminisolvens DSM 19988 = JCM 15093</name>
    <dbReference type="NCBI Taxonomy" id="1121097"/>
    <lineage>
        <taxon>Bacteria</taxon>
        <taxon>Pseudomonadati</taxon>
        <taxon>Bacteroidota</taxon>
        <taxon>Bacteroidia</taxon>
        <taxon>Bacteroidales</taxon>
        <taxon>Bacteroidaceae</taxon>
        <taxon>Bacteroides</taxon>
    </lineage>
</organism>
<evidence type="ECO:0000256" key="7">
    <source>
        <dbReference type="ARBA" id="ARBA00022989"/>
    </source>
</evidence>
<dbReference type="Pfam" id="PF01544">
    <property type="entry name" value="CorA"/>
    <property type="match status" value="1"/>
</dbReference>
<name>A0A069D0R3_9BACE</name>
<dbReference type="Gene3D" id="1.20.58.340">
    <property type="entry name" value="Magnesium transport protein CorA, transmembrane region"/>
    <property type="match status" value="2"/>
</dbReference>
<keyword evidence="8 12" id="KW-0406">Ion transport</keyword>
<comment type="subcellular location">
    <subcellularLocation>
        <location evidence="1">Cell membrane</location>
        <topology evidence="1">Multi-pass membrane protein</topology>
    </subcellularLocation>
    <subcellularLocation>
        <location evidence="12">Membrane</location>
        <topology evidence="12">Multi-pass membrane protein</topology>
    </subcellularLocation>
</comment>
<comment type="similarity">
    <text evidence="2 12">Belongs to the CorA metal ion transporter (MIT) (TC 1.A.35) family.</text>
</comment>
<protein>
    <recommendedName>
        <fullName evidence="12">Magnesium transport protein CorA</fullName>
    </recommendedName>
</protein>
<reference evidence="13 14" key="1">
    <citation type="journal article" date="2015" name="Microbes Environ.">
        <title>Distribution and evolution of nitrogen fixation genes in the phylum bacteroidetes.</title>
        <authorList>
            <person name="Inoue J."/>
            <person name="Oshima K."/>
            <person name="Suda W."/>
            <person name="Sakamoto M."/>
            <person name="Iino T."/>
            <person name="Noda S."/>
            <person name="Hongoh Y."/>
            <person name="Hattori M."/>
            <person name="Ohkuma M."/>
        </authorList>
    </citation>
    <scope>NUCLEOTIDE SEQUENCE [LARGE SCALE GENOMIC DNA]</scope>
    <source>
        <strain evidence="13 14">JCM 15093</strain>
    </source>
</reference>
<evidence type="ECO:0000256" key="4">
    <source>
        <dbReference type="ARBA" id="ARBA00022475"/>
    </source>
</evidence>
<evidence type="ECO:0000256" key="6">
    <source>
        <dbReference type="ARBA" id="ARBA00022842"/>
    </source>
</evidence>
<dbReference type="GO" id="GO:0050897">
    <property type="term" value="F:cobalt ion binding"/>
    <property type="evidence" value="ECO:0007669"/>
    <property type="project" value="TreeGrafter"/>
</dbReference>
<dbReference type="InterPro" id="IPR045861">
    <property type="entry name" value="CorA_cytoplasmic_dom"/>
</dbReference>
<comment type="function">
    <text evidence="11">Mediates influx of magnesium ions. Alternates between open and closed states. Activated by low cytoplasmic Mg(2+) levels. Inactive when cytoplasmic Mg(2+) levels are high.</text>
</comment>
<keyword evidence="3 12" id="KW-0813">Transport</keyword>
<dbReference type="AlphaFoldDB" id="A0A069D0R3"/>
<proteinExistence type="inferred from homology"/>
<dbReference type="SUPFAM" id="SSF144083">
    <property type="entry name" value="Magnesium transport protein CorA, transmembrane region"/>
    <property type="match status" value="1"/>
</dbReference>
<feature type="transmembrane region" description="Helical" evidence="12">
    <location>
        <begin position="319"/>
        <end position="339"/>
    </location>
</feature>
<dbReference type="InterPro" id="IPR004488">
    <property type="entry name" value="Mg/Co-transport_prot_CorA"/>
</dbReference>
<accession>A0A069D0R3</accession>